<evidence type="ECO:0000313" key="4">
    <source>
        <dbReference type="EMBL" id="MBM6743103.1"/>
    </source>
</evidence>
<evidence type="ECO:0000313" key="5">
    <source>
        <dbReference type="Proteomes" id="UP000775686"/>
    </source>
</evidence>
<evidence type="ECO:0000259" key="3">
    <source>
        <dbReference type="PROSITE" id="PS50943"/>
    </source>
</evidence>
<evidence type="ECO:0000256" key="1">
    <source>
        <dbReference type="ARBA" id="ARBA00023125"/>
    </source>
</evidence>
<dbReference type="PANTHER" id="PTHR46558:SF13">
    <property type="entry name" value="HTH-TYPE TRANSCRIPTIONAL REGULATOR IMMR"/>
    <property type="match status" value="1"/>
</dbReference>
<name>A0ABS2EDR0_9FIRM</name>
<accession>A0ABS2EDR0</accession>
<keyword evidence="2" id="KW-1133">Transmembrane helix</keyword>
<sequence>MELSEKIQMLRKKEGLSQEAFAEKMGVSRQAVSKWELGVSKPDVDKIVMMSTLFQVTTDYLLKDKQEEQTEKVVYYREVRPWHFEKKSRHTLFGLPIYHICFQGMRESGGRFRMKMAPAKGILAVGVRATGVVSIGVFARGLVAIGAAAMGMISIGAASLGILALGAFAAGIIAGGNLSVGIVAFGNLAVGMYAIGNCAVANKIALGNYAHGHIAIGNTVSGMKEILLKDANFTDMDPEVVRSMILQEFPKTWPMIQKLFTMW</sequence>
<dbReference type="CDD" id="cd00093">
    <property type="entry name" value="HTH_XRE"/>
    <property type="match status" value="1"/>
</dbReference>
<dbReference type="Pfam" id="PF01381">
    <property type="entry name" value="HTH_3"/>
    <property type="match status" value="1"/>
</dbReference>
<organism evidence="4 5">
    <name type="scientific">Drancourtella massiliensis</name>
    <dbReference type="NCBI Taxonomy" id="1632013"/>
    <lineage>
        <taxon>Bacteria</taxon>
        <taxon>Bacillati</taxon>
        <taxon>Bacillota</taxon>
        <taxon>Clostridia</taxon>
        <taxon>Eubacteriales</taxon>
        <taxon>Oscillospiraceae</taxon>
        <taxon>Drancourtella</taxon>
    </lineage>
</organism>
<dbReference type="InterPro" id="IPR001387">
    <property type="entry name" value="Cro/C1-type_HTH"/>
</dbReference>
<gene>
    <name evidence="4" type="ORF">H6A32_02055</name>
</gene>
<reference evidence="4 5" key="1">
    <citation type="journal article" date="2021" name="Sci. Rep.">
        <title>The distribution of antibiotic resistance genes in chicken gut microbiota commensals.</title>
        <authorList>
            <person name="Juricova H."/>
            <person name="Matiasovicova J."/>
            <person name="Kubasova T."/>
            <person name="Cejkova D."/>
            <person name="Rychlik I."/>
        </authorList>
    </citation>
    <scope>NUCLEOTIDE SEQUENCE [LARGE SCALE GENOMIC DNA]</scope>
    <source>
        <strain evidence="4 5">An770</strain>
    </source>
</reference>
<dbReference type="PROSITE" id="PS50943">
    <property type="entry name" value="HTH_CROC1"/>
    <property type="match status" value="1"/>
</dbReference>
<dbReference type="EMBL" id="JACJKH010000003">
    <property type="protein sequence ID" value="MBM6743103.1"/>
    <property type="molecule type" value="Genomic_DNA"/>
</dbReference>
<feature type="transmembrane region" description="Helical" evidence="2">
    <location>
        <begin position="121"/>
        <end position="139"/>
    </location>
</feature>
<feature type="transmembrane region" description="Helical" evidence="2">
    <location>
        <begin position="177"/>
        <end position="196"/>
    </location>
</feature>
<feature type="domain" description="HTH cro/C1-type" evidence="3">
    <location>
        <begin position="7"/>
        <end position="61"/>
    </location>
</feature>
<keyword evidence="1" id="KW-0238">DNA-binding</keyword>
<proteinExistence type="predicted"/>
<feature type="transmembrane region" description="Helical" evidence="2">
    <location>
        <begin position="145"/>
        <end position="170"/>
    </location>
</feature>
<keyword evidence="2" id="KW-0472">Membrane</keyword>
<dbReference type="SUPFAM" id="SSF47413">
    <property type="entry name" value="lambda repressor-like DNA-binding domains"/>
    <property type="match status" value="1"/>
</dbReference>
<dbReference type="PANTHER" id="PTHR46558">
    <property type="entry name" value="TRACRIPTIONAL REGULATORY PROTEIN-RELATED-RELATED"/>
    <property type="match status" value="1"/>
</dbReference>
<dbReference type="Gene3D" id="1.10.260.40">
    <property type="entry name" value="lambda repressor-like DNA-binding domains"/>
    <property type="match status" value="1"/>
</dbReference>
<dbReference type="Proteomes" id="UP000775686">
    <property type="component" value="Unassembled WGS sequence"/>
</dbReference>
<dbReference type="InterPro" id="IPR010982">
    <property type="entry name" value="Lambda_DNA-bd_dom_sf"/>
</dbReference>
<keyword evidence="5" id="KW-1185">Reference proteome</keyword>
<dbReference type="SMART" id="SM00530">
    <property type="entry name" value="HTH_XRE"/>
    <property type="match status" value="1"/>
</dbReference>
<comment type="caution">
    <text evidence="4">The sequence shown here is derived from an EMBL/GenBank/DDBJ whole genome shotgun (WGS) entry which is preliminary data.</text>
</comment>
<protein>
    <submittedName>
        <fullName evidence="4">Helix-turn-helix transcriptional regulator</fullName>
    </submittedName>
</protein>
<keyword evidence="2" id="KW-0812">Transmembrane</keyword>
<evidence type="ECO:0000256" key="2">
    <source>
        <dbReference type="SAM" id="Phobius"/>
    </source>
</evidence>
<dbReference type="RefSeq" id="WP_204863627.1">
    <property type="nucleotide sequence ID" value="NZ_JACJKH010000003.1"/>
</dbReference>